<accession>A0A0F6AGU7</accession>
<evidence type="ECO:0000313" key="2">
    <source>
        <dbReference type="Proteomes" id="UP000033434"/>
    </source>
</evidence>
<dbReference type="EMBL" id="AUXW01000079">
    <property type="protein sequence ID" value="KKE85021.1"/>
    <property type="molecule type" value="Genomic_DNA"/>
</dbReference>
<comment type="caution">
    <text evidence="1">The sequence shown here is derived from an EMBL/GenBank/DDBJ whole genome shotgun (WGS) entry which is preliminary data.</text>
</comment>
<protein>
    <submittedName>
        <fullName evidence="1">Uncharacterized protein</fullName>
    </submittedName>
</protein>
<evidence type="ECO:0000313" key="1">
    <source>
        <dbReference type="EMBL" id="KKE85021.1"/>
    </source>
</evidence>
<reference evidence="1 2" key="1">
    <citation type="journal article" date="2015" name="BMC Genomics">
        <title>Genome mining reveals unlocked bioactive potential of marine Gram-negative bacteria.</title>
        <authorList>
            <person name="Machado H."/>
            <person name="Sonnenschein E.C."/>
            <person name="Melchiorsen J."/>
            <person name="Gram L."/>
        </authorList>
    </citation>
    <scope>NUCLEOTIDE SEQUENCE [LARGE SCALE GENOMIC DNA]</scope>
    <source>
        <strain evidence="1 2">S4054</strain>
    </source>
</reference>
<dbReference type="AlphaFoldDB" id="A0A0F6AGU7"/>
<gene>
    <name evidence="1" type="ORF">N479_06200</name>
</gene>
<organism evidence="1 2">
    <name type="scientific">Pseudoalteromonas luteoviolacea S4054</name>
    <dbReference type="NCBI Taxonomy" id="1129367"/>
    <lineage>
        <taxon>Bacteria</taxon>
        <taxon>Pseudomonadati</taxon>
        <taxon>Pseudomonadota</taxon>
        <taxon>Gammaproteobacteria</taxon>
        <taxon>Alteromonadales</taxon>
        <taxon>Pseudoalteromonadaceae</taxon>
        <taxon>Pseudoalteromonas</taxon>
    </lineage>
</organism>
<proteinExistence type="predicted"/>
<sequence>MTLEAGWVGRFEKVIMQNGTDQQNKKAAESAAFINNGYNL</sequence>
<dbReference type="Proteomes" id="UP000033434">
    <property type="component" value="Unassembled WGS sequence"/>
</dbReference>
<name>A0A0F6AGU7_9GAMM</name>